<protein>
    <submittedName>
        <fullName evidence="2">Uncharacterized protein LOC129922942</fullName>
    </submittedName>
</protein>
<evidence type="ECO:0000313" key="1">
    <source>
        <dbReference type="Proteomes" id="UP001165740"/>
    </source>
</evidence>
<accession>A0A9W2YWS1</accession>
<dbReference type="RefSeq" id="XP_055867195.1">
    <property type="nucleotide sequence ID" value="XM_056011220.1"/>
</dbReference>
<sequence length="338" mass="39569">MRLYIQFYTFCILQNTVIVVFCQRIQLFPYNETRNCNISLLEEEDRILMYGKVDFNGNILASSFVNFEIKRKIDTSFHFINFIKIPEDCEYPTVDYCRCYKTDDKKVYRLSFNITAYNVNSEADIRAELVYRETSFFSEIRKLPIVYGSQTDMVAVYINDEVISPTQSSVTVNDTQVRIFSICREVIALHCELQLTNLDTETLLKSKKQVLIYNTDIKNKARFDLKYKMCNIQRNISFSIITVSHFLMDKETLEASTEILVKKLFKTRRHKSGLISQWNSGEYCVLPILTMLCVSLLILYMLRVPVPLHFVEAQQKTVQPFPIDACMSLTSSEYHKEE</sequence>
<name>A0A9W2YWS1_BIOGL</name>
<keyword evidence="1" id="KW-1185">Reference proteome</keyword>
<organism evidence="1 2">
    <name type="scientific">Biomphalaria glabrata</name>
    <name type="common">Bloodfluke planorb</name>
    <name type="synonym">Freshwater snail</name>
    <dbReference type="NCBI Taxonomy" id="6526"/>
    <lineage>
        <taxon>Eukaryota</taxon>
        <taxon>Metazoa</taxon>
        <taxon>Spiralia</taxon>
        <taxon>Lophotrochozoa</taxon>
        <taxon>Mollusca</taxon>
        <taxon>Gastropoda</taxon>
        <taxon>Heterobranchia</taxon>
        <taxon>Euthyneura</taxon>
        <taxon>Panpulmonata</taxon>
        <taxon>Hygrophila</taxon>
        <taxon>Lymnaeoidea</taxon>
        <taxon>Planorbidae</taxon>
        <taxon>Biomphalaria</taxon>
    </lineage>
</organism>
<proteinExistence type="predicted"/>
<dbReference type="GeneID" id="129922942"/>
<reference evidence="2" key="1">
    <citation type="submission" date="2025-08" db="UniProtKB">
        <authorList>
            <consortium name="RefSeq"/>
        </authorList>
    </citation>
    <scope>IDENTIFICATION</scope>
</reference>
<gene>
    <name evidence="2" type="primary">LOC129922942</name>
</gene>
<dbReference type="Proteomes" id="UP001165740">
    <property type="component" value="Chromosome 14"/>
</dbReference>
<evidence type="ECO:0000313" key="2">
    <source>
        <dbReference type="RefSeq" id="XP_055867195.1"/>
    </source>
</evidence>
<dbReference type="AlphaFoldDB" id="A0A9W2YWS1"/>